<proteinExistence type="predicted"/>
<dbReference type="Proteomes" id="UP000238937">
    <property type="component" value="Unassembled WGS sequence"/>
</dbReference>
<evidence type="ECO:0000313" key="3">
    <source>
        <dbReference type="Proteomes" id="UP000238937"/>
    </source>
</evidence>
<dbReference type="EMBL" id="PVWO01000012">
    <property type="protein sequence ID" value="PSB59159.1"/>
    <property type="molecule type" value="Genomic_DNA"/>
</dbReference>
<dbReference type="AlphaFoldDB" id="A0A2T1GML8"/>
<keyword evidence="1" id="KW-1133">Transmembrane helix</keyword>
<feature type="non-terminal residue" evidence="2">
    <location>
        <position position="980"/>
    </location>
</feature>
<keyword evidence="1" id="KW-0812">Transmembrane</keyword>
<sequence length="980" mass="105416">MLRAQQIAQQEGRSDKGYAMVVVSILTIIMLSLLAAATTFTNLAKSRTDAFVDGNSIFYVAESGLNRRAVEFRKRLDTYSGVAEVSAETESESLTDCFSAGISSDTPGPDALGCRNYSFKSSNNISSAVEGGNIALSSGKKRDPITGDLTDEDAVQNSYVAYTLVTRKDPRTIPIPTGDDYEGLNALEYQYVLRSTAKKPVESGATPAENAARSSANIDLSMTFTNRVISLFQFAIFYNGDLEFNSTSPMDVEGWVHSNANIYVQPAGEPTVTTPSLTRFLSKVSAVGDIYNRVDAWTPGIGRTGITRLLLTGTGICPDSSVVTLPSDSNCKDIPGYSASNTNPLTSAQIDTFEKKLQSGISRLKTPPVSYVRKRNYETNDIGEYYAKADMRLDFVPNRGNSIAFIPFNFTAIKTTGTGACSTAAPAEGTDPGANYVAPDREGLSALKCNQLTKGQLQSLRQPVLVLTNTNQPNIALRDTTLPTASVRNPARGTESTILGRPVEFAPPPALSALNNINNDETKKSKILRALQVALVSTSAPIPVDRLATAFNNPIYSSPRVATDLSNSAVESRALFAFENEFRRQLERMFPEDASLTPEQVTANREDKRTLLNISPNEIAALQGAWFLPAPIQQVITTTAATTTNQRQSGFYDGRERRWISVLQTNIASLAVWNRDGLYVDADDPNMRTAYATNVGDRTTAFDNANAFDAARVLNPLAVFDTANGTSGRAFDRDTTIPIPATAKGLQTIGLGSIDSTEGGLIVHASVNDDLNGDGSIDSATDITEDIDKPIKEMRRIDGEDREVTIDYYRKYPGVTGSPKSPFAFAFNGGDYLPNNLLLSSDQAIYVQGDFNNNSYTDPITGAKDNSPNRQSASIVADTITVLSNNCINPTIINPLPLEGVPGGQLNCGIGEAEGGANIVNIPMVINAAFLSNTDVSNGNLGTGRGYNASSTLNNRYSGGVNNYIRLLENWNNAGNPISL</sequence>
<evidence type="ECO:0000313" key="2">
    <source>
        <dbReference type="EMBL" id="PSB59159.1"/>
    </source>
</evidence>
<evidence type="ECO:0000256" key="1">
    <source>
        <dbReference type="SAM" id="Phobius"/>
    </source>
</evidence>
<feature type="transmembrane region" description="Helical" evidence="1">
    <location>
        <begin position="21"/>
        <end position="40"/>
    </location>
</feature>
<organism evidence="2 3">
    <name type="scientific">Chamaesiphon polymorphus CCALA 037</name>
    <dbReference type="NCBI Taxonomy" id="2107692"/>
    <lineage>
        <taxon>Bacteria</taxon>
        <taxon>Bacillati</taxon>
        <taxon>Cyanobacteriota</taxon>
        <taxon>Cyanophyceae</taxon>
        <taxon>Gomontiellales</taxon>
        <taxon>Chamaesiphonaceae</taxon>
        <taxon>Chamaesiphon</taxon>
    </lineage>
</organism>
<keyword evidence="1" id="KW-0472">Membrane</keyword>
<comment type="caution">
    <text evidence="2">The sequence shown here is derived from an EMBL/GenBank/DDBJ whole genome shotgun (WGS) entry which is preliminary data.</text>
</comment>
<keyword evidence="3" id="KW-1185">Reference proteome</keyword>
<reference evidence="2 3" key="1">
    <citation type="submission" date="2018-03" db="EMBL/GenBank/DDBJ databases">
        <title>The ancient ancestry and fast evolution of plastids.</title>
        <authorList>
            <person name="Moore K.R."/>
            <person name="Magnabosco C."/>
            <person name="Momper L."/>
            <person name="Gold D.A."/>
            <person name="Bosak T."/>
            <person name="Fournier G.P."/>
        </authorList>
    </citation>
    <scope>NUCLEOTIDE SEQUENCE [LARGE SCALE GENOMIC DNA]</scope>
    <source>
        <strain evidence="2 3">CCALA 037</strain>
    </source>
</reference>
<protein>
    <recommendedName>
        <fullName evidence="4">Type 4 fimbrial biogenesis protein PilX N-terminal domain-containing protein</fullName>
    </recommendedName>
</protein>
<accession>A0A2T1GML8</accession>
<name>A0A2T1GML8_9CYAN</name>
<gene>
    <name evidence="2" type="ORF">C7B77_01850</name>
</gene>
<evidence type="ECO:0008006" key="4">
    <source>
        <dbReference type="Google" id="ProtNLM"/>
    </source>
</evidence>